<reference evidence="3 4" key="1">
    <citation type="submission" date="2015-10" db="EMBL/GenBank/DDBJ databases">
        <title>Corynebacteirum lowii and Corynebacterium oculi species nova, derived from human clinical disease and and emended description of Corynebacterium mastiditis.</title>
        <authorList>
            <person name="Bernard K."/>
            <person name="Pacheco A.L."/>
            <person name="Mcdougall C."/>
            <person name="Burtx T."/>
            <person name="Weibe D."/>
            <person name="Tyler S."/>
            <person name="Olson A.B."/>
            <person name="Cnockaert M."/>
            <person name="Eguchi H."/>
            <person name="Kuwahara T."/>
            <person name="Nakayama-Imaohji H."/>
            <person name="Boudewijins M."/>
            <person name="Van Hoecke F."/>
            <person name="Bernier A.-M."/>
            <person name="Vandamme P."/>
        </authorList>
    </citation>
    <scope>NUCLEOTIDE SEQUENCE [LARGE SCALE GENOMIC DNA]</scope>
    <source>
        <strain evidence="3 4">NML 130210</strain>
    </source>
</reference>
<dbReference type="PATRIC" id="fig|1544416.3.peg.1699"/>
<evidence type="ECO:0000259" key="2">
    <source>
        <dbReference type="Pfam" id="PF00089"/>
    </source>
</evidence>
<evidence type="ECO:0000313" key="3">
    <source>
        <dbReference type="EMBL" id="KQB83626.1"/>
    </source>
</evidence>
<dbReference type="EMBL" id="LKST01000003">
    <property type="protein sequence ID" value="KQB83626.1"/>
    <property type="molecule type" value="Genomic_DNA"/>
</dbReference>
<keyword evidence="4" id="KW-1185">Reference proteome</keyword>
<dbReference type="InterPro" id="IPR043504">
    <property type="entry name" value="Peptidase_S1_PA_chymotrypsin"/>
</dbReference>
<proteinExistence type="predicted"/>
<feature type="domain" description="Peptidase S1" evidence="2">
    <location>
        <begin position="68"/>
        <end position="232"/>
    </location>
</feature>
<sequence length="236" mass="24889">MESGRAPRRTRRKDDRHGDALLSKEKRASRLAGLMAALSVAMTPLATAATANAAVPLRQGAAIYSYYGAGCSLSIADTSTAYTALHCGDDMWKVGDEVKARTGHTVGTISALGSDLPEGQELDVVKIDLAPGVKISGAYAGVGDSAALKEGDRVTFYAPGNRGMGTMVDTTPTWRSLQSDNKYPSYLITADIQTFGGNSGGALLNEKDELVGVLAGGNRKNRSYYTPINEIRELLG</sequence>
<dbReference type="Pfam" id="PF00089">
    <property type="entry name" value="Trypsin"/>
    <property type="match status" value="1"/>
</dbReference>
<feature type="region of interest" description="Disordered" evidence="1">
    <location>
        <begin position="1"/>
        <end position="20"/>
    </location>
</feature>
<organism evidence="3 4">
    <name type="scientific">Corynebacterium oculi</name>
    <dbReference type="NCBI Taxonomy" id="1544416"/>
    <lineage>
        <taxon>Bacteria</taxon>
        <taxon>Bacillati</taxon>
        <taxon>Actinomycetota</taxon>
        <taxon>Actinomycetes</taxon>
        <taxon>Mycobacteriales</taxon>
        <taxon>Corynebacteriaceae</taxon>
        <taxon>Corynebacterium</taxon>
    </lineage>
</organism>
<protein>
    <submittedName>
        <fullName evidence="3">Trypsin</fullName>
    </submittedName>
</protein>
<gene>
    <name evidence="3" type="ORF">Cocul_01696</name>
</gene>
<evidence type="ECO:0000256" key="1">
    <source>
        <dbReference type="SAM" id="MobiDB-lite"/>
    </source>
</evidence>
<dbReference type="InterPro" id="IPR001254">
    <property type="entry name" value="Trypsin_dom"/>
</dbReference>
<name>A0A0N8VZD9_9CORY</name>
<dbReference type="Gene3D" id="2.40.10.10">
    <property type="entry name" value="Trypsin-like serine proteases"/>
    <property type="match status" value="1"/>
</dbReference>
<dbReference type="AlphaFoldDB" id="A0A0N8VZD9"/>
<feature type="compositionally biased region" description="Basic residues" evidence="1">
    <location>
        <begin position="1"/>
        <end position="11"/>
    </location>
</feature>
<dbReference type="Proteomes" id="UP000050517">
    <property type="component" value="Unassembled WGS sequence"/>
</dbReference>
<evidence type="ECO:0000313" key="4">
    <source>
        <dbReference type="Proteomes" id="UP000050517"/>
    </source>
</evidence>
<accession>A0A0N8VZD9</accession>
<dbReference type="GO" id="GO:0004252">
    <property type="term" value="F:serine-type endopeptidase activity"/>
    <property type="evidence" value="ECO:0007669"/>
    <property type="project" value="InterPro"/>
</dbReference>
<dbReference type="GO" id="GO:0006508">
    <property type="term" value="P:proteolysis"/>
    <property type="evidence" value="ECO:0007669"/>
    <property type="project" value="InterPro"/>
</dbReference>
<dbReference type="InterPro" id="IPR009003">
    <property type="entry name" value="Peptidase_S1_PA"/>
</dbReference>
<dbReference type="SUPFAM" id="SSF50494">
    <property type="entry name" value="Trypsin-like serine proteases"/>
    <property type="match status" value="1"/>
</dbReference>
<comment type="caution">
    <text evidence="3">The sequence shown here is derived from an EMBL/GenBank/DDBJ whole genome shotgun (WGS) entry which is preliminary data.</text>
</comment>